<dbReference type="AlphaFoldDB" id="A0A6L9S7X8"/>
<evidence type="ECO:0000259" key="8">
    <source>
        <dbReference type="PROSITE" id="PS50850"/>
    </source>
</evidence>
<feature type="domain" description="Major facilitator superfamily (MFS) profile" evidence="8">
    <location>
        <begin position="16"/>
        <end position="498"/>
    </location>
</feature>
<evidence type="ECO:0000256" key="5">
    <source>
        <dbReference type="ARBA" id="ARBA00022989"/>
    </source>
</evidence>
<dbReference type="Pfam" id="PF07690">
    <property type="entry name" value="MFS_1"/>
    <property type="match status" value="1"/>
</dbReference>
<feature type="transmembrane region" description="Helical" evidence="7">
    <location>
        <begin position="167"/>
        <end position="190"/>
    </location>
</feature>
<evidence type="ECO:0000256" key="4">
    <source>
        <dbReference type="ARBA" id="ARBA00022692"/>
    </source>
</evidence>
<name>A0A6L9S7X8_9ACTN</name>
<dbReference type="InterPro" id="IPR001958">
    <property type="entry name" value="Tet-R_TetA/multi-R_MdtG-like"/>
</dbReference>
<dbReference type="InterPro" id="IPR020846">
    <property type="entry name" value="MFS_dom"/>
</dbReference>
<dbReference type="Proteomes" id="UP000475214">
    <property type="component" value="Unassembled WGS sequence"/>
</dbReference>
<feature type="transmembrane region" description="Helical" evidence="7">
    <location>
        <begin position="82"/>
        <end position="99"/>
    </location>
</feature>
<dbReference type="SUPFAM" id="SSF103473">
    <property type="entry name" value="MFS general substrate transporter"/>
    <property type="match status" value="1"/>
</dbReference>
<proteinExistence type="predicted"/>
<feature type="transmembrane region" description="Helical" evidence="7">
    <location>
        <begin position="306"/>
        <end position="326"/>
    </location>
</feature>
<evidence type="ECO:0000256" key="1">
    <source>
        <dbReference type="ARBA" id="ARBA00004651"/>
    </source>
</evidence>
<feature type="transmembrane region" description="Helical" evidence="7">
    <location>
        <begin position="105"/>
        <end position="128"/>
    </location>
</feature>
<keyword evidence="5 7" id="KW-1133">Transmembrane helix</keyword>
<feature type="transmembrane region" description="Helical" evidence="7">
    <location>
        <begin position="140"/>
        <end position="161"/>
    </location>
</feature>
<dbReference type="InterPro" id="IPR036259">
    <property type="entry name" value="MFS_trans_sf"/>
</dbReference>
<organism evidence="9 10">
    <name type="scientific">Phytoactinopolyspora halotolerans</name>
    <dbReference type="NCBI Taxonomy" id="1981512"/>
    <lineage>
        <taxon>Bacteria</taxon>
        <taxon>Bacillati</taxon>
        <taxon>Actinomycetota</taxon>
        <taxon>Actinomycetes</taxon>
        <taxon>Jiangellales</taxon>
        <taxon>Jiangellaceae</taxon>
        <taxon>Phytoactinopolyspora</taxon>
    </lineage>
</organism>
<reference evidence="9 10" key="1">
    <citation type="submission" date="2020-02" db="EMBL/GenBank/DDBJ databases">
        <authorList>
            <person name="Li X.-J."/>
            <person name="Han X.-M."/>
        </authorList>
    </citation>
    <scope>NUCLEOTIDE SEQUENCE [LARGE SCALE GENOMIC DNA]</scope>
    <source>
        <strain evidence="9 10">CCTCC AB 2017055</strain>
    </source>
</reference>
<evidence type="ECO:0000256" key="6">
    <source>
        <dbReference type="ARBA" id="ARBA00023136"/>
    </source>
</evidence>
<evidence type="ECO:0000256" key="2">
    <source>
        <dbReference type="ARBA" id="ARBA00022448"/>
    </source>
</evidence>
<dbReference type="PANTHER" id="PTHR42718">
    <property type="entry name" value="MAJOR FACILITATOR SUPERFAMILY MULTIDRUG TRANSPORTER MFSC"/>
    <property type="match status" value="1"/>
</dbReference>
<comment type="caution">
    <text evidence="9">The sequence shown here is derived from an EMBL/GenBank/DDBJ whole genome shotgun (WGS) entry which is preliminary data.</text>
</comment>
<feature type="transmembrane region" description="Helical" evidence="7">
    <location>
        <begin position="475"/>
        <end position="495"/>
    </location>
</feature>
<dbReference type="RefSeq" id="WP_163738404.1">
    <property type="nucleotide sequence ID" value="NZ_JAAGOA010000008.1"/>
</dbReference>
<feature type="transmembrane region" description="Helical" evidence="7">
    <location>
        <begin position="269"/>
        <end position="294"/>
    </location>
</feature>
<comment type="subcellular location">
    <subcellularLocation>
        <location evidence="1">Cell membrane</location>
        <topology evidence="1">Multi-pass membrane protein</topology>
    </subcellularLocation>
</comment>
<sequence length="505" mass="51427">MTTATAERAGTHAWLGLAVLALPTALLGLDVTLLHLALPTLAADVRPTSTQALWIIDIYGFLIAGLLITMGSLGDRIGRRRLLMIGTAAFCAASVWAAYSSTPEMLIAARAALGVAGATLMPSTLALIGNMFRDSRQRALAIGVWATMFAAGMAMGPLVGGLLLDRFWWGSAFLVAVPVTGVLLIAAPLVLPEYRSSHHGPIDLLSVALSLAAVLPLVYAVKHATTHGFDTQTTATVLIGTTCSALFVRRQLRLESPLLDMRLFADRAFSAALSILLFGLVGVGGLMLLVTQYLQLVEGLAPLQAGAWMGLPALAMLAAAIGGPLAARRIRPGVVMGFTLLLSVGGYALLSQLDPGAVGVAVAGFALVYLGLGAIAALGTDLVVGATPPSRAGSAAAMSETVQELGIAVGIATLGSAASAVYRSQMSGTTIPDGVPGDVAHATEDSLSAAISVQHHLPTDVVQAATEAFTAGLNVAAALAGTVIVAVAAVAVVALRRIPPAGPQP</sequence>
<dbReference type="CDD" id="cd17321">
    <property type="entry name" value="MFS_MMR_MDR_like"/>
    <property type="match status" value="1"/>
</dbReference>
<keyword evidence="3" id="KW-1003">Cell membrane</keyword>
<feature type="transmembrane region" description="Helical" evidence="7">
    <location>
        <begin position="333"/>
        <end position="350"/>
    </location>
</feature>
<dbReference type="EMBL" id="JAAGOA010000008">
    <property type="protein sequence ID" value="NEE01219.1"/>
    <property type="molecule type" value="Genomic_DNA"/>
</dbReference>
<protein>
    <submittedName>
        <fullName evidence="9">MFS transporter</fullName>
    </submittedName>
</protein>
<dbReference type="Gene3D" id="1.20.1250.20">
    <property type="entry name" value="MFS general substrate transporter like domains"/>
    <property type="match status" value="1"/>
</dbReference>
<evidence type="ECO:0000256" key="3">
    <source>
        <dbReference type="ARBA" id="ARBA00022475"/>
    </source>
</evidence>
<feature type="transmembrane region" description="Helical" evidence="7">
    <location>
        <begin position="202"/>
        <end position="219"/>
    </location>
</feature>
<accession>A0A6L9S7X8</accession>
<dbReference type="PROSITE" id="PS50850">
    <property type="entry name" value="MFS"/>
    <property type="match status" value="1"/>
</dbReference>
<evidence type="ECO:0000313" key="10">
    <source>
        <dbReference type="Proteomes" id="UP000475214"/>
    </source>
</evidence>
<gene>
    <name evidence="9" type="ORF">G1H10_13680</name>
</gene>
<keyword evidence="10" id="KW-1185">Reference proteome</keyword>
<dbReference type="GO" id="GO:0022857">
    <property type="term" value="F:transmembrane transporter activity"/>
    <property type="evidence" value="ECO:0007669"/>
    <property type="project" value="InterPro"/>
</dbReference>
<keyword evidence="4 7" id="KW-0812">Transmembrane</keyword>
<feature type="transmembrane region" description="Helical" evidence="7">
    <location>
        <begin position="356"/>
        <end position="384"/>
    </location>
</feature>
<evidence type="ECO:0000313" key="9">
    <source>
        <dbReference type="EMBL" id="NEE01219.1"/>
    </source>
</evidence>
<feature type="transmembrane region" description="Helical" evidence="7">
    <location>
        <begin position="52"/>
        <end position="70"/>
    </location>
</feature>
<keyword evidence="2" id="KW-0813">Transport</keyword>
<evidence type="ECO:0000256" key="7">
    <source>
        <dbReference type="SAM" id="Phobius"/>
    </source>
</evidence>
<feature type="transmembrane region" description="Helical" evidence="7">
    <location>
        <begin position="231"/>
        <end position="248"/>
    </location>
</feature>
<dbReference type="PANTHER" id="PTHR42718:SF47">
    <property type="entry name" value="METHYL VIOLOGEN RESISTANCE PROTEIN SMVA"/>
    <property type="match status" value="1"/>
</dbReference>
<dbReference type="PRINTS" id="PR01035">
    <property type="entry name" value="TCRTETA"/>
</dbReference>
<keyword evidence="6 7" id="KW-0472">Membrane</keyword>
<dbReference type="InterPro" id="IPR011701">
    <property type="entry name" value="MFS"/>
</dbReference>
<dbReference type="GO" id="GO:0005886">
    <property type="term" value="C:plasma membrane"/>
    <property type="evidence" value="ECO:0007669"/>
    <property type="project" value="UniProtKB-SubCell"/>
</dbReference>